<evidence type="ECO:0000256" key="5">
    <source>
        <dbReference type="SAM" id="Phobius"/>
    </source>
</evidence>
<dbReference type="InterPro" id="IPR026841">
    <property type="entry name" value="Aur1/Ipt1"/>
</dbReference>
<evidence type="ECO:0000313" key="8">
    <source>
        <dbReference type="Proteomes" id="UP000029556"/>
    </source>
</evidence>
<evidence type="ECO:0000313" key="7">
    <source>
        <dbReference type="EMBL" id="KGF36021.1"/>
    </source>
</evidence>
<dbReference type="AlphaFoldDB" id="A0A095ZNP7"/>
<comment type="caution">
    <text evidence="7">The sequence shown here is derived from an EMBL/GenBank/DDBJ whole genome shotgun (WGS) entry which is preliminary data.</text>
</comment>
<keyword evidence="4 5" id="KW-0472">Membrane</keyword>
<evidence type="ECO:0000256" key="4">
    <source>
        <dbReference type="ARBA" id="ARBA00023136"/>
    </source>
</evidence>
<feature type="domain" description="Inositolphosphotransferase Aur1/Ipt1" evidence="6">
    <location>
        <begin position="78"/>
        <end position="249"/>
    </location>
</feature>
<dbReference type="OrthoDB" id="629685at2"/>
<dbReference type="PANTHER" id="PTHR31310:SF7">
    <property type="entry name" value="PA-PHOSPHATASE RELATED-FAMILY PROTEIN DDB_G0268928"/>
    <property type="match status" value="1"/>
</dbReference>
<dbReference type="Proteomes" id="UP000029556">
    <property type="component" value="Unassembled WGS sequence"/>
</dbReference>
<evidence type="ECO:0000256" key="3">
    <source>
        <dbReference type="ARBA" id="ARBA00022989"/>
    </source>
</evidence>
<dbReference type="GO" id="GO:0016020">
    <property type="term" value="C:membrane"/>
    <property type="evidence" value="ECO:0007669"/>
    <property type="project" value="UniProtKB-SubCell"/>
</dbReference>
<feature type="transmembrane region" description="Helical" evidence="5">
    <location>
        <begin position="236"/>
        <end position="259"/>
    </location>
</feature>
<keyword evidence="2 5" id="KW-0812">Transmembrane</keyword>
<dbReference type="PANTHER" id="PTHR31310">
    <property type="match status" value="1"/>
</dbReference>
<feature type="transmembrane region" description="Helical" evidence="5">
    <location>
        <begin position="88"/>
        <end position="110"/>
    </location>
</feature>
<sequence>MFSIYIILLYIVLAAYKPTRKLALALTPWALFGCTYDVMRLYPNYMVNPIDIRDLYEAEKQLFGITTAAGTLTPNEFFAQHHCQAADLLAGIFYLCWVPVPITFSLYLYLKGDRKHYLHFSTAFLFVNLVGFAGYYIHPAAPPWYVMQHGFEPLLYTSGNVAGLGRFDQLIGIPVFQSLYGKNANVFAAIPSLHAAYMLVTTIYAIISQQRKAVIATFAIICMGIWWTAMYTSHHYLIDVALGIATCVVPVVVFECLLLRISPIRNAFNNCIRRIS</sequence>
<keyword evidence="3 5" id="KW-1133">Transmembrane helix</keyword>
<organism evidence="7 8">
    <name type="scientific">Hoylesella buccalis DNF00853</name>
    <dbReference type="NCBI Taxonomy" id="1401074"/>
    <lineage>
        <taxon>Bacteria</taxon>
        <taxon>Pseudomonadati</taxon>
        <taxon>Bacteroidota</taxon>
        <taxon>Bacteroidia</taxon>
        <taxon>Bacteroidales</taxon>
        <taxon>Prevotellaceae</taxon>
        <taxon>Hoylesella</taxon>
    </lineage>
</organism>
<gene>
    <name evidence="7" type="ORF">HMPREF2137_03295</name>
</gene>
<dbReference type="EMBL" id="JRNN01000033">
    <property type="protein sequence ID" value="KGF36021.1"/>
    <property type="molecule type" value="Genomic_DNA"/>
</dbReference>
<dbReference type="CDD" id="cd03386">
    <property type="entry name" value="PAP2_Aur1_like"/>
    <property type="match status" value="1"/>
</dbReference>
<evidence type="ECO:0000256" key="2">
    <source>
        <dbReference type="ARBA" id="ARBA00022692"/>
    </source>
</evidence>
<feature type="transmembrane region" description="Helical" evidence="5">
    <location>
        <begin position="186"/>
        <end position="206"/>
    </location>
</feature>
<evidence type="ECO:0000259" key="6">
    <source>
        <dbReference type="Pfam" id="PF14378"/>
    </source>
</evidence>
<proteinExistence type="predicted"/>
<feature type="transmembrane region" description="Helical" evidence="5">
    <location>
        <begin position="213"/>
        <end position="230"/>
    </location>
</feature>
<accession>A0A095ZNP7</accession>
<dbReference type="InterPro" id="IPR052185">
    <property type="entry name" value="IPC_Synthase-Related"/>
</dbReference>
<reference evidence="7 8" key="1">
    <citation type="submission" date="2014-07" db="EMBL/GenBank/DDBJ databases">
        <authorList>
            <person name="McCorrison J."/>
            <person name="Sanka R."/>
            <person name="Torralba M."/>
            <person name="Gillis M."/>
            <person name="Haft D.H."/>
            <person name="Methe B."/>
            <person name="Sutton G."/>
            <person name="Nelson K.E."/>
        </authorList>
    </citation>
    <scope>NUCLEOTIDE SEQUENCE [LARGE SCALE GENOMIC DNA]</scope>
    <source>
        <strain evidence="7 8">DNF00853</strain>
    </source>
</reference>
<dbReference type="Pfam" id="PF14378">
    <property type="entry name" value="PAP2_3"/>
    <property type="match status" value="1"/>
</dbReference>
<protein>
    <recommendedName>
        <fullName evidence="6">Inositolphosphotransferase Aur1/Ipt1 domain-containing protein</fullName>
    </recommendedName>
</protein>
<name>A0A095ZNP7_9BACT</name>
<evidence type="ECO:0000256" key="1">
    <source>
        <dbReference type="ARBA" id="ARBA00004141"/>
    </source>
</evidence>
<dbReference type="RefSeq" id="WP_036872062.1">
    <property type="nucleotide sequence ID" value="NZ_JRNN01000033.1"/>
</dbReference>
<feature type="transmembrane region" description="Helical" evidence="5">
    <location>
        <begin position="117"/>
        <end position="137"/>
    </location>
</feature>
<comment type="subcellular location">
    <subcellularLocation>
        <location evidence="1">Membrane</location>
        <topology evidence="1">Multi-pass membrane protein</topology>
    </subcellularLocation>
</comment>